<proteinExistence type="predicted"/>
<accession>A0A6G1T6M3</accession>
<comment type="caution">
    <text evidence="1">The sequence shown here is derived from an EMBL/GenBank/DDBJ whole genome shotgun (WGS) entry which is preliminary data.</text>
</comment>
<evidence type="ECO:0000313" key="1">
    <source>
        <dbReference type="EMBL" id="MQL56592.1"/>
    </source>
</evidence>
<name>A0A6G1T6M3_ACIAM</name>
<organism evidence="1 2">
    <name type="scientific">Acidianus ambivalens</name>
    <name type="common">Desulfurolobus ambivalens</name>
    <dbReference type="NCBI Taxonomy" id="2283"/>
    <lineage>
        <taxon>Archaea</taxon>
        <taxon>Thermoproteota</taxon>
        <taxon>Thermoprotei</taxon>
        <taxon>Sulfolobales</taxon>
        <taxon>Sulfolobaceae</taxon>
        <taxon>Acidianus</taxon>
    </lineage>
</organism>
<dbReference type="EMBL" id="WHYS01000006">
    <property type="protein sequence ID" value="MQL56592.1"/>
    <property type="molecule type" value="Genomic_DNA"/>
</dbReference>
<sequence length="72" mass="8590">MVGVRKHFTKTHSNLHRCPICNKEVNNLAKHLTKMKNDVDHLVIWCLYDNLRGIKDNKLKSKIRRIVKEKLR</sequence>
<evidence type="ECO:0000313" key="2">
    <source>
        <dbReference type="Proteomes" id="UP000474054"/>
    </source>
</evidence>
<gene>
    <name evidence="1" type="ORF">GFB69_13060</name>
</gene>
<reference evidence="1 2" key="1">
    <citation type="submission" date="2019-10" db="EMBL/GenBank/DDBJ databases">
        <title>Comparative genomics of sulfur disproportionating microorganisms.</title>
        <authorList>
            <person name="Ward L.M."/>
            <person name="Bertran E."/>
            <person name="Johnston D."/>
        </authorList>
    </citation>
    <scope>NUCLEOTIDE SEQUENCE [LARGE SCALE GENOMIC DNA]</scope>
    <source>
        <strain evidence="1 2">DSM 3772</strain>
    </source>
</reference>
<protein>
    <submittedName>
        <fullName evidence="1">Uncharacterized protein</fullName>
    </submittedName>
</protein>
<dbReference type="AlphaFoldDB" id="A0A6G1T6M3"/>
<dbReference type="Proteomes" id="UP000474054">
    <property type="component" value="Unassembled WGS sequence"/>
</dbReference>